<sequence length="418" mass="48917">MKKFIIFTILLACFGCQQKDSEQPKSERKYNIIEYYSTLPLRESPYADFRGVVRLTKEEVRERNHYEFAYDQDFRLLRVSFKLGDTLVNPNHTANYFFTSPQQRFTYEDNKEIRTFFDRFGNQVEQRNAYKEIYLKDDLGRYTSLYFEDEAGNRIENSWGIYEYTWKLENDGSVIENRVDQEGNPVSLRPGFEFYKIRLCYNQNGLLALMQNVDDEGSLVENNSGVAQDKLHFDKLGRWYGWTVLDAQHNVKRGNGPNVAKGINSTDQFGYERSIRYEDVDGTPIQNSYGFWGSKRFYDKRGNYAYTQFLDKDGNPGINENAGYSIAKYTWNASGKNRTRVDLLGLDNEPVLHKTRGYASIKQEYNGDGNLIKTSYLGLKGELVNRTDNGTAYITYFYDENKKLINRKRFDKDDTEID</sequence>
<organism evidence="1 2">
    <name type="scientific">Flagellimonas nanhaiensis</name>
    <dbReference type="NCBI Taxonomy" id="2292706"/>
    <lineage>
        <taxon>Bacteria</taxon>
        <taxon>Pseudomonadati</taxon>
        <taxon>Bacteroidota</taxon>
        <taxon>Flavobacteriia</taxon>
        <taxon>Flavobacteriales</taxon>
        <taxon>Flavobacteriaceae</taxon>
        <taxon>Flagellimonas</taxon>
    </lineage>
</organism>
<reference evidence="1 2" key="1">
    <citation type="submission" date="2018-08" db="EMBL/GenBank/DDBJ databases">
        <title>Muricauda nanhaiensis sp. nov., isolated from seawater of the South China Sea.</title>
        <authorList>
            <person name="Dang Y."/>
        </authorList>
    </citation>
    <scope>NUCLEOTIDE SEQUENCE [LARGE SCALE GENOMIC DNA]</scope>
    <source>
        <strain evidence="1 2">SM1704</strain>
    </source>
</reference>
<dbReference type="Proteomes" id="UP000261828">
    <property type="component" value="Unassembled WGS sequence"/>
</dbReference>
<proteinExistence type="predicted"/>
<gene>
    <name evidence="1" type="ORF">DX873_08415</name>
</gene>
<dbReference type="EMBL" id="QTJX01000002">
    <property type="protein sequence ID" value="RDY59400.1"/>
    <property type="molecule type" value="Genomic_DNA"/>
</dbReference>
<dbReference type="OrthoDB" id="5732224at2"/>
<comment type="caution">
    <text evidence="1">The sequence shown here is derived from an EMBL/GenBank/DDBJ whole genome shotgun (WGS) entry which is preliminary data.</text>
</comment>
<keyword evidence="2" id="KW-1185">Reference proteome</keyword>
<accession>A0A371JPF8</accession>
<name>A0A371JPF8_9FLAO</name>
<evidence type="ECO:0000313" key="1">
    <source>
        <dbReference type="EMBL" id="RDY59400.1"/>
    </source>
</evidence>
<dbReference type="RefSeq" id="WP_116184015.1">
    <property type="nucleotide sequence ID" value="NZ_QTJX01000002.1"/>
</dbReference>
<dbReference type="AlphaFoldDB" id="A0A371JPF8"/>
<evidence type="ECO:0000313" key="2">
    <source>
        <dbReference type="Proteomes" id="UP000261828"/>
    </source>
</evidence>
<protein>
    <submittedName>
        <fullName evidence="1">Uncharacterized protein</fullName>
    </submittedName>
</protein>